<dbReference type="OMA" id="QANCARL"/>
<keyword evidence="4" id="KW-0408">Iron</keyword>
<sequence>MPSLLLPECTRYVEPPTTKEYLDYVDLAVIDLERASTLDGRAEAIKQLQGALQTQGFVYVINHGYTKAQRDRMFDIADVAFSAVPIEEKQTYAANIEKVGYYQGYKPRQYWKVGTDNDVRDQIDAYAINKNVYRRPQPQALRPFLPEIEDFAKHNHLNIVHPLLRLIALSLDLPEDVLVDKHTFEGTSESCCTYRRSPEEEEKSKNVWLKGHTDIGTLSLLWSQPVSALQILSPEGKWKWVRHLDNAVIVNTGDMLRFLTGGFIKPTIHRVTQPPADQQGYDRLGLFYFCMPDDDVVLEPVSGSPVLDKIGIEAPFPDGRTFTAQQWRLARMTTYGRTELKKGEGNVETEMVQGAVVRHYN</sequence>
<gene>
    <name evidence="7" type="ORF">CONPUDRAFT_92189</name>
</gene>
<feature type="domain" description="Non-haem dioxygenase N-terminal" evidence="6">
    <location>
        <begin position="29"/>
        <end position="127"/>
    </location>
</feature>
<evidence type="ECO:0000259" key="5">
    <source>
        <dbReference type="Pfam" id="PF03171"/>
    </source>
</evidence>
<protein>
    <submittedName>
        <fullName evidence="7">Clavaminate synthase-like protein</fullName>
    </submittedName>
</protein>
<dbReference type="GeneID" id="19211510"/>
<comment type="similarity">
    <text evidence="1">Belongs to the iron/ascorbate-dependent oxidoreductase family.</text>
</comment>
<dbReference type="PRINTS" id="PR00682">
    <property type="entry name" value="IPNSYNTHASE"/>
</dbReference>
<keyword evidence="2" id="KW-0479">Metal-binding</keyword>
<evidence type="ECO:0000256" key="4">
    <source>
        <dbReference type="ARBA" id="ARBA00023004"/>
    </source>
</evidence>
<keyword evidence="8" id="KW-1185">Reference proteome</keyword>
<dbReference type="Pfam" id="PF14226">
    <property type="entry name" value="DIOX_N"/>
    <property type="match status" value="1"/>
</dbReference>
<organism evidence="7 8">
    <name type="scientific">Coniophora puteana (strain RWD-64-598)</name>
    <name type="common">Brown rot fungus</name>
    <dbReference type="NCBI Taxonomy" id="741705"/>
    <lineage>
        <taxon>Eukaryota</taxon>
        <taxon>Fungi</taxon>
        <taxon>Dikarya</taxon>
        <taxon>Basidiomycota</taxon>
        <taxon>Agaricomycotina</taxon>
        <taxon>Agaricomycetes</taxon>
        <taxon>Agaricomycetidae</taxon>
        <taxon>Boletales</taxon>
        <taxon>Coniophorineae</taxon>
        <taxon>Coniophoraceae</taxon>
        <taxon>Coniophora</taxon>
    </lineage>
</organism>
<dbReference type="AlphaFoldDB" id="A0A5M3MGF9"/>
<dbReference type="SUPFAM" id="SSF51197">
    <property type="entry name" value="Clavaminate synthase-like"/>
    <property type="match status" value="1"/>
</dbReference>
<evidence type="ECO:0000313" key="7">
    <source>
        <dbReference type="EMBL" id="EIW77844.1"/>
    </source>
</evidence>
<dbReference type="PANTHER" id="PTHR10209:SF881">
    <property type="entry name" value="FI07970P-RELATED"/>
    <property type="match status" value="1"/>
</dbReference>
<dbReference type="GO" id="GO:0046872">
    <property type="term" value="F:metal ion binding"/>
    <property type="evidence" value="ECO:0007669"/>
    <property type="project" value="UniProtKB-KW"/>
</dbReference>
<reference evidence="8" key="1">
    <citation type="journal article" date="2012" name="Science">
        <title>The Paleozoic origin of enzymatic lignin decomposition reconstructed from 31 fungal genomes.</title>
        <authorList>
            <person name="Floudas D."/>
            <person name="Binder M."/>
            <person name="Riley R."/>
            <person name="Barry K."/>
            <person name="Blanchette R.A."/>
            <person name="Henrissat B."/>
            <person name="Martinez A.T."/>
            <person name="Otillar R."/>
            <person name="Spatafora J.W."/>
            <person name="Yadav J.S."/>
            <person name="Aerts A."/>
            <person name="Benoit I."/>
            <person name="Boyd A."/>
            <person name="Carlson A."/>
            <person name="Copeland A."/>
            <person name="Coutinho P.M."/>
            <person name="de Vries R.P."/>
            <person name="Ferreira P."/>
            <person name="Findley K."/>
            <person name="Foster B."/>
            <person name="Gaskell J."/>
            <person name="Glotzer D."/>
            <person name="Gorecki P."/>
            <person name="Heitman J."/>
            <person name="Hesse C."/>
            <person name="Hori C."/>
            <person name="Igarashi K."/>
            <person name="Jurgens J.A."/>
            <person name="Kallen N."/>
            <person name="Kersten P."/>
            <person name="Kohler A."/>
            <person name="Kuees U."/>
            <person name="Kumar T.K.A."/>
            <person name="Kuo A."/>
            <person name="LaButti K."/>
            <person name="Larrondo L.F."/>
            <person name="Lindquist E."/>
            <person name="Ling A."/>
            <person name="Lombard V."/>
            <person name="Lucas S."/>
            <person name="Lundell T."/>
            <person name="Martin R."/>
            <person name="McLaughlin D.J."/>
            <person name="Morgenstern I."/>
            <person name="Morin E."/>
            <person name="Murat C."/>
            <person name="Nagy L.G."/>
            <person name="Nolan M."/>
            <person name="Ohm R.A."/>
            <person name="Patyshakuliyeva A."/>
            <person name="Rokas A."/>
            <person name="Ruiz-Duenas F.J."/>
            <person name="Sabat G."/>
            <person name="Salamov A."/>
            <person name="Samejima M."/>
            <person name="Schmutz J."/>
            <person name="Slot J.C."/>
            <person name="St John F."/>
            <person name="Stenlid J."/>
            <person name="Sun H."/>
            <person name="Sun S."/>
            <person name="Syed K."/>
            <person name="Tsang A."/>
            <person name="Wiebenga A."/>
            <person name="Young D."/>
            <person name="Pisabarro A."/>
            <person name="Eastwood D.C."/>
            <person name="Martin F."/>
            <person name="Cullen D."/>
            <person name="Grigoriev I.V."/>
            <person name="Hibbett D.S."/>
        </authorList>
    </citation>
    <scope>NUCLEOTIDE SEQUENCE [LARGE SCALE GENOMIC DNA]</scope>
    <source>
        <strain evidence="8">RWD-64-598 SS2</strain>
    </source>
</reference>
<proteinExistence type="inferred from homology"/>
<accession>A0A5M3MGF9</accession>
<dbReference type="KEGG" id="cput:CONPUDRAFT_92189"/>
<dbReference type="Proteomes" id="UP000053558">
    <property type="component" value="Unassembled WGS sequence"/>
</dbReference>
<comment type="caution">
    <text evidence="7">The sequence shown here is derived from an EMBL/GenBank/DDBJ whole genome shotgun (WGS) entry which is preliminary data.</text>
</comment>
<feature type="domain" description="Isopenicillin N synthase-like Fe(2+) 2OG dioxygenase" evidence="5">
    <location>
        <begin position="190"/>
        <end position="292"/>
    </location>
</feature>
<keyword evidence="3" id="KW-0560">Oxidoreductase</keyword>
<dbReference type="RefSeq" id="XP_007772162.1">
    <property type="nucleotide sequence ID" value="XM_007773972.1"/>
</dbReference>
<evidence type="ECO:0000256" key="1">
    <source>
        <dbReference type="ARBA" id="ARBA00008056"/>
    </source>
</evidence>
<name>A0A5M3MGF9_CONPW</name>
<dbReference type="Gene3D" id="2.60.120.330">
    <property type="entry name" value="B-lactam Antibiotic, Isopenicillin N Synthase, Chain"/>
    <property type="match status" value="1"/>
</dbReference>
<dbReference type="EMBL" id="JH711583">
    <property type="protein sequence ID" value="EIW77844.1"/>
    <property type="molecule type" value="Genomic_DNA"/>
</dbReference>
<dbReference type="Pfam" id="PF03171">
    <property type="entry name" value="2OG-FeII_Oxy"/>
    <property type="match status" value="1"/>
</dbReference>
<evidence type="ECO:0000259" key="6">
    <source>
        <dbReference type="Pfam" id="PF14226"/>
    </source>
</evidence>
<evidence type="ECO:0000313" key="8">
    <source>
        <dbReference type="Proteomes" id="UP000053558"/>
    </source>
</evidence>
<dbReference type="InterPro" id="IPR027443">
    <property type="entry name" value="IPNS-like_sf"/>
</dbReference>
<dbReference type="PANTHER" id="PTHR10209">
    <property type="entry name" value="OXIDOREDUCTASE, 2OG-FE II OXYGENASE FAMILY PROTEIN"/>
    <property type="match status" value="1"/>
</dbReference>
<evidence type="ECO:0000256" key="2">
    <source>
        <dbReference type="ARBA" id="ARBA00022723"/>
    </source>
</evidence>
<dbReference type="OrthoDB" id="406156at2759"/>
<dbReference type="InterPro" id="IPR044861">
    <property type="entry name" value="IPNS-like_FE2OG_OXY"/>
</dbReference>
<dbReference type="GO" id="GO:0016491">
    <property type="term" value="F:oxidoreductase activity"/>
    <property type="evidence" value="ECO:0007669"/>
    <property type="project" value="UniProtKB-KW"/>
</dbReference>
<evidence type="ECO:0000256" key="3">
    <source>
        <dbReference type="ARBA" id="ARBA00023002"/>
    </source>
</evidence>
<dbReference type="InterPro" id="IPR026992">
    <property type="entry name" value="DIOX_N"/>
</dbReference>